<dbReference type="PANTHER" id="PTHR10183:SF379">
    <property type="entry name" value="CALPAIN-5"/>
    <property type="match status" value="1"/>
</dbReference>
<dbReference type="PRINTS" id="PR00704">
    <property type="entry name" value="CALPAIN"/>
</dbReference>
<evidence type="ECO:0000259" key="9">
    <source>
        <dbReference type="PROSITE" id="PS50222"/>
    </source>
</evidence>
<evidence type="ECO:0000256" key="2">
    <source>
        <dbReference type="ARBA" id="ARBA00022670"/>
    </source>
</evidence>
<keyword evidence="4 7" id="KW-0788">Thiol protease</keyword>
<dbReference type="SUPFAM" id="SSF54001">
    <property type="entry name" value="Cysteine proteinases"/>
    <property type="match status" value="1"/>
</dbReference>
<feature type="active site" evidence="6 7">
    <location>
        <position position="376"/>
    </location>
</feature>
<evidence type="ECO:0000256" key="5">
    <source>
        <dbReference type="ARBA" id="ARBA00022837"/>
    </source>
</evidence>
<dbReference type="Proteomes" id="UP000604046">
    <property type="component" value="Unassembled WGS sequence"/>
</dbReference>
<proteinExistence type="inferred from homology"/>
<dbReference type="PROSITE" id="PS00018">
    <property type="entry name" value="EF_HAND_1"/>
    <property type="match status" value="2"/>
</dbReference>
<dbReference type="InterPro" id="IPR018247">
    <property type="entry name" value="EF_Hand_1_Ca_BS"/>
</dbReference>
<evidence type="ECO:0000256" key="6">
    <source>
        <dbReference type="PIRSR" id="PIRSR622684-1"/>
    </source>
</evidence>
<dbReference type="PROSITE" id="PS50222">
    <property type="entry name" value="EF_HAND_2"/>
    <property type="match status" value="2"/>
</dbReference>
<feature type="domain" description="EF-hand" evidence="9">
    <location>
        <begin position="40"/>
        <end position="71"/>
    </location>
</feature>
<gene>
    <name evidence="10" type="primary">CAPN2</name>
    <name evidence="10" type="ORF">SNAT2548_LOCUS25602</name>
</gene>
<evidence type="ECO:0000313" key="11">
    <source>
        <dbReference type="Proteomes" id="UP000604046"/>
    </source>
</evidence>
<sequence>MSVELARRIQNAFDNVDLDGNGLISKEEIHQLFLSLGGSELDDLVSSMDTNKDGKISAEEFVSWILNQEKASETSVRINMGQLMERTASACLVKPEFVTPDVPQYDLRCLPDDDSWLKLRQKLQDDKEVFQDKVFGPTDDSLFGGSAVELGDKAAGKRPFKVDHWARIWDMAKEGCNGPLIKDGACAHDIQQGNLGDCYFLSAVAAVSQSDVLVARLLPGSQTINQEGIYAVRFWQDGAWRIVVVDDQLPCRGKDQPIFAAARNGDFWVAVVEKAFAKLNGSYRAISSGSQPDALFCLTGILMPRTLKLRPYRADPSDKQELFNLMCECASTGGLLGCASKGKWEMGIAPLHAYTILGLCQIRAGGGIERLVHVRNPWGSGKEWQGRFSDGDAAWSEVSAKDKERLGGARSHKDGTWYMNFDDFCEHFFCAYFGLLFPAATHSLYHVATEHVAGKKPATVVVKAASSGSVRVLFGGPTSRALPDSAERAAVCLLCEKSRGDRVERIKARTRSSTDCTFTVGKGDILAFKFTAEPSSRIYLSIVCPCDSEVTVDHGDGEVELSAPPTMEKDEDPDEEAMLQIVRKAADLTGWSNEDQRAVAEKLQSADICTPHAFLTLVLSGNINARLPKNKGFGKRSSRHLFRVAEELAELEGVVASVAKQTGWGAEDQTKVVRKFVLAGLCSCEELADALLDGSVNHRLVDVGQQPFGRQSATALQAWAKRWSAMSSPAVGQ</sequence>
<dbReference type="CDD" id="cd00051">
    <property type="entry name" value="EFh"/>
    <property type="match status" value="1"/>
</dbReference>
<accession>A0A812RZ47</accession>
<evidence type="ECO:0000256" key="1">
    <source>
        <dbReference type="ARBA" id="ARBA00007623"/>
    </source>
</evidence>
<dbReference type="InterPro" id="IPR038765">
    <property type="entry name" value="Papain-like_cys_pep_sf"/>
</dbReference>
<dbReference type="InterPro" id="IPR002048">
    <property type="entry name" value="EF_hand_dom"/>
</dbReference>
<dbReference type="GO" id="GO:0005737">
    <property type="term" value="C:cytoplasm"/>
    <property type="evidence" value="ECO:0007669"/>
    <property type="project" value="TreeGrafter"/>
</dbReference>
<reference evidence="10" key="1">
    <citation type="submission" date="2021-02" db="EMBL/GenBank/DDBJ databases">
        <authorList>
            <person name="Dougan E. K."/>
            <person name="Rhodes N."/>
            <person name="Thang M."/>
            <person name="Chan C."/>
        </authorList>
    </citation>
    <scope>NUCLEOTIDE SEQUENCE</scope>
</reference>
<dbReference type="PROSITE" id="PS00139">
    <property type="entry name" value="THIOL_PROTEASE_CYS"/>
    <property type="match status" value="1"/>
</dbReference>
<evidence type="ECO:0000256" key="3">
    <source>
        <dbReference type="ARBA" id="ARBA00022801"/>
    </source>
</evidence>
<dbReference type="InterPro" id="IPR011992">
    <property type="entry name" value="EF-hand-dom_pair"/>
</dbReference>
<comment type="caution">
    <text evidence="10">The sequence shown here is derived from an EMBL/GenBank/DDBJ whole genome shotgun (WGS) entry which is preliminary data.</text>
</comment>
<dbReference type="Pfam" id="PF13499">
    <property type="entry name" value="EF-hand_7"/>
    <property type="match status" value="1"/>
</dbReference>
<dbReference type="PANTHER" id="PTHR10183">
    <property type="entry name" value="CALPAIN"/>
    <property type="match status" value="1"/>
</dbReference>
<dbReference type="GO" id="GO:0005509">
    <property type="term" value="F:calcium ion binding"/>
    <property type="evidence" value="ECO:0007669"/>
    <property type="project" value="InterPro"/>
</dbReference>
<feature type="domain" description="Calpain catalytic" evidence="8">
    <location>
        <begin position="129"/>
        <end position="428"/>
    </location>
</feature>
<dbReference type="SMART" id="SM00054">
    <property type="entry name" value="EFh"/>
    <property type="match status" value="2"/>
</dbReference>
<dbReference type="InterPro" id="IPR001300">
    <property type="entry name" value="Peptidase_C2_calpain_cat"/>
</dbReference>
<dbReference type="EMBL" id="CAJNDS010002401">
    <property type="protein sequence ID" value="CAE7460886.1"/>
    <property type="molecule type" value="Genomic_DNA"/>
</dbReference>
<dbReference type="InterPro" id="IPR022684">
    <property type="entry name" value="Calpain_cysteine_protease"/>
</dbReference>
<dbReference type="GO" id="GO:0004198">
    <property type="term" value="F:calcium-dependent cysteine-type endopeptidase activity"/>
    <property type="evidence" value="ECO:0007669"/>
    <property type="project" value="InterPro"/>
</dbReference>
<dbReference type="CDD" id="cd00044">
    <property type="entry name" value="CysPc"/>
    <property type="match status" value="1"/>
</dbReference>
<evidence type="ECO:0000256" key="4">
    <source>
        <dbReference type="ARBA" id="ARBA00022807"/>
    </source>
</evidence>
<feature type="domain" description="EF-hand" evidence="9">
    <location>
        <begin position="4"/>
        <end position="39"/>
    </location>
</feature>
<comment type="similarity">
    <text evidence="1">Belongs to the peptidase C2 family.</text>
</comment>
<dbReference type="Gene3D" id="1.10.238.10">
    <property type="entry name" value="EF-hand"/>
    <property type="match status" value="1"/>
</dbReference>
<keyword evidence="5" id="KW-0106">Calcium</keyword>
<organism evidence="10 11">
    <name type="scientific">Symbiodinium natans</name>
    <dbReference type="NCBI Taxonomy" id="878477"/>
    <lineage>
        <taxon>Eukaryota</taxon>
        <taxon>Sar</taxon>
        <taxon>Alveolata</taxon>
        <taxon>Dinophyceae</taxon>
        <taxon>Suessiales</taxon>
        <taxon>Symbiodiniaceae</taxon>
        <taxon>Symbiodinium</taxon>
    </lineage>
</organism>
<evidence type="ECO:0000259" key="8">
    <source>
        <dbReference type="PROSITE" id="PS50203"/>
    </source>
</evidence>
<dbReference type="GO" id="GO:0006508">
    <property type="term" value="P:proteolysis"/>
    <property type="evidence" value="ECO:0007669"/>
    <property type="project" value="UniProtKB-KW"/>
</dbReference>
<keyword evidence="2 7" id="KW-0645">Protease</keyword>
<evidence type="ECO:0000313" key="10">
    <source>
        <dbReference type="EMBL" id="CAE7460886.1"/>
    </source>
</evidence>
<evidence type="ECO:0000256" key="7">
    <source>
        <dbReference type="PROSITE-ProRule" id="PRU00239"/>
    </source>
</evidence>
<dbReference type="SMART" id="SM00230">
    <property type="entry name" value="CysPc"/>
    <property type="match status" value="1"/>
</dbReference>
<name>A0A812RZ47_9DINO</name>
<keyword evidence="11" id="KW-1185">Reference proteome</keyword>
<protein>
    <submittedName>
        <fullName evidence="10">CAPN2 protein</fullName>
    </submittedName>
</protein>
<dbReference type="OrthoDB" id="167576at2759"/>
<dbReference type="PROSITE" id="PS50203">
    <property type="entry name" value="CALPAIN_CAT"/>
    <property type="match status" value="1"/>
</dbReference>
<keyword evidence="3 7" id="KW-0378">Hydrolase</keyword>
<dbReference type="SUPFAM" id="SSF47473">
    <property type="entry name" value="EF-hand"/>
    <property type="match status" value="1"/>
</dbReference>
<dbReference type="AlphaFoldDB" id="A0A812RZ47"/>
<dbReference type="Gene3D" id="3.90.70.10">
    <property type="entry name" value="Cysteine proteinases"/>
    <property type="match status" value="1"/>
</dbReference>
<dbReference type="Pfam" id="PF00648">
    <property type="entry name" value="Peptidase_C2"/>
    <property type="match status" value="1"/>
</dbReference>
<feature type="active site" evidence="6 7">
    <location>
        <position position="352"/>
    </location>
</feature>
<feature type="active site" evidence="6 7">
    <location>
        <position position="198"/>
    </location>
</feature>
<dbReference type="InterPro" id="IPR000169">
    <property type="entry name" value="Pept_cys_AS"/>
</dbReference>